<evidence type="ECO:0008006" key="4">
    <source>
        <dbReference type="Google" id="ProtNLM"/>
    </source>
</evidence>
<evidence type="ECO:0000313" key="2">
    <source>
        <dbReference type="EMBL" id="QGZ94018.1"/>
    </source>
</evidence>
<organism evidence="2 3">
    <name type="scientific">Terricaulis silvestris</name>
    <dbReference type="NCBI Taxonomy" id="2686094"/>
    <lineage>
        <taxon>Bacteria</taxon>
        <taxon>Pseudomonadati</taxon>
        <taxon>Pseudomonadota</taxon>
        <taxon>Alphaproteobacteria</taxon>
        <taxon>Caulobacterales</taxon>
        <taxon>Caulobacteraceae</taxon>
        <taxon>Terricaulis</taxon>
    </lineage>
</organism>
<sequence>MDVNALRTWGIAVSGALMVGALALAAQPAPQAEARQALEPGGFEIAQAPAQASSVAFLVRFQGAGPIAQAQARAARGQMQAAQRVIEAQLRRQRALSGLCFDRFTVGAAEVVLRSCEAVAGHERAGYTARWLDRLQAMRAVAYADANASVSPERAG</sequence>
<reference evidence="3" key="1">
    <citation type="submission" date="2019-12" db="EMBL/GenBank/DDBJ databases">
        <title>Complete genome of Terracaulis silvestris 0127_4.</title>
        <authorList>
            <person name="Vieira S."/>
            <person name="Riedel T."/>
            <person name="Sproer C."/>
            <person name="Pascual J."/>
            <person name="Boedeker C."/>
            <person name="Overmann J."/>
        </authorList>
    </citation>
    <scope>NUCLEOTIDE SEQUENCE [LARGE SCALE GENOMIC DNA]</scope>
    <source>
        <strain evidence="3">0127_4</strain>
    </source>
</reference>
<proteinExistence type="predicted"/>
<protein>
    <recommendedName>
        <fullName evidence="4">UrcA family protein</fullName>
    </recommendedName>
</protein>
<evidence type="ECO:0000313" key="3">
    <source>
        <dbReference type="Proteomes" id="UP000431269"/>
    </source>
</evidence>
<gene>
    <name evidence="2" type="ORF">DSM104635_00834</name>
</gene>
<evidence type="ECO:0000256" key="1">
    <source>
        <dbReference type="SAM" id="SignalP"/>
    </source>
</evidence>
<feature type="signal peptide" evidence="1">
    <location>
        <begin position="1"/>
        <end position="25"/>
    </location>
</feature>
<dbReference type="AlphaFoldDB" id="A0A6I6ML94"/>
<dbReference type="RefSeq" id="WP_158764986.1">
    <property type="nucleotide sequence ID" value="NZ_CP047045.1"/>
</dbReference>
<dbReference type="KEGG" id="tsv:DSM104635_00834"/>
<keyword evidence="1" id="KW-0732">Signal</keyword>
<dbReference type="Proteomes" id="UP000431269">
    <property type="component" value="Chromosome"/>
</dbReference>
<feature type="chain" id="PRO_5026279449" description="UrcA family protein" evidence="1">
    <location>
        <begin position="26"/>
        <end position="156"/>
    </location>
</feature>
<keyword evidence="3" id="KW-1185">Reference proteome</keyword>
<dbReference type="EMBL" id="CP047045">
    <property type="protein sequence ID" value="QGZ94018.1"/>
    <property type="molecule type" value="Genomic_DNA"/>
</dbReference>
<accession>A0A6I6ML94</accession>
<name>A0A6I6ML94_9CAUL</name>